<dbReference type="GO" id="GO:0005736">
    <property type="term" value="C:RNA polymerase I complex"/>
    <property type="evidence" value="ECO:0007669"/>
    <property type="project" value="TreeGrafter"/>
</dbReference>
<evidence type="ECO:0000256" key="1">
    <source>
        <dbReference type="ARBA" id="ARBA00004123"/>
    </source>
</evidence>
<dbReference type="InterPro" id="IPR005571">
    <property type="entry name" value="RNA_pol_Rpb5_N"/>
</dbReference>
<proteinExistence type="inferred from homology"/>
<dbReference type="AlphaFoldDB" id="A0A1G4IJJ5"/>
<name>A0A1G4IJJ5_TRYEQ</name>
<dbReference type="PANTHER" id="PTHR10535">
    <property type="entry name" value="DNA-DIRECTED RNA POLYMERASES I, II, AND III SUBUNIT RPABC1"/>
    <property type="match status" value="1"/>
</dbReference>
<keyword evidence="7" id="KW-0808">Transferase</keyword>
<keyword evidence="3" id="KW-0539">Nucleus</keyword>
<dbReference type="InterPro" id="IPR035913">
    <property type="entry name" value="RPB5-like_sf"/>
</dbReference>
<dbReference type="GeneID" id="92378169"/>
<evidence type="ECO:0000313" key="8">
    <source>
        <dbReference type="Proteomes" id="UP000195570"/>
    </source>
</evidence>
<feature type="domain" description="RNA polymerase Rpb5 N-terminal" evidence="6">
    <location>
        <begin position="15"/>
        <end position="99"/>
    </location>
</feature>
<accession>A0A1G4IJJ5</accession>
<dbReference type="Gene3D" id="3.40.1340.10">
    <property type="entry name" value="RNA polymerase, Rpb5, N-terminal domain"/>
    <property type="match status" value="1"/>
</dbReference>
<dbReference type="FunFam" id="3.90.940.20:FF:000001">
    <property type="entry name" value="DNA-directed RNA polymerases I, II, and III subunit RPABC1"/>
    <property type="match status" value="1"/>
</dbReference>
<dbReference type="GO" id="GO:0005665">
    <property type="term" value="C:RNA polymerase II, core complex"/>
    <property type="evidence" value="ECO:0007669"/>
    <property type="project" value="TreeGrafter"/>
</dbReference>
<dbReference type="InterPro" id="IPR000783">
    <property type="entry name" value="RNA_pol_subH/Rpb5_C"/>
</dbReference>
<dbReference type="InterPro" id="IPR014381">
    <property type="entry name" value="Arch_Rpo5/euc_Rpb5"/>
</dbReference>
<dbReference type="SUPFAM" id="SSF53036">
    <property type="entry name" value="Eukaryotic RPB5 N-terminal domain"/>
    <property type="match status" value="1"/>
</dbReference>
<dbReference type="GO" id="GO:0006362">
    <property type="term" value="P:transcription elongation by RNA polymerase I"/>
    <property type="evidence" value="ECO:0007669"/>
    <property type="project" value="TreeGrafter"/>
</dbReference>
<dbReference type="SUPFAM" id="SSF55287">
    <property type="entry name" value="RPB5-like RNA polymerase subunit"/>
    <property type="match status" value="1"/>
</dbReference>
<dbReference type="EC" id="2.7.7.6" evidence="7"/>
<dbReference type="EMBL" id="CZPT02001895">
    <property type="protein sequence ID" value="SCU72651.1"/>
    <property type="molecule type" value="Genomic_DNA"/>
</dbReference>
<dbReference type="GO" id="GO:0042797">
    <property type="term" value="P:tRNA transcription by RNA polymerase III"/>
    <property type="evidence" value="ECO:0007669"/>
    <property type="project" value="TreeGrafter"/>
</dbReference>
<dbReference type="PIRSF" id="PIRSF000747">
    <property type="entry name" value="RPB5"/>
    <property type="match status" value="1"/>
</dbReference>
<keyword evidence="7" id="KW-0548">Nucleotidyltransferase</keyword>
<dbReference type="PANTHER" id="PTHR10535:SF24">
    <property type="entry name" value="RNA POLYMERASES II SUBUNIT, PUTATIVE-RELATED"/>
    <property type="match status" value="1"/>
</dbReference>
<keyword evidence="7" id="KW-0240">DNA-directed RNA polymerase</keyword>
<dbReference type="GO" id="GO:0003899">
    <property type="term" value="F:DNA-directed RNA polymerase activity"/>
    <property type="evidence" value="ECO:0007669"/>
    <property type="project" value="UniProtKB-EC"/>
</dbReference>
<dbReference type="GO" id="GO:0003677">
    <property type="term" value="F:DNA binding"/>
    <property type="evidence" value="ECO:0007669"/>
    <property type="project" value="InterPro"/>
</dbReference>
<comment type="subcellular location">
    <subcellularLocation>
        <location evidence="1">Nucleus</location>
    </subcellularLocation>
</comment>
<feature type="domain" description="RNA polymerase subunit H/Rpb5 C-terminal" evidence="5">
    <location>
        <begin position="146"/>
        <end position="218"/>
    </location>
</feature>
<dbReference type="GO" id="GO:0005666">
    <property type="term" value="C:RNA polymerase III complex"/>
    <property type="evidence" value="ECO:0007669"/>
    <property type="project" value="TreeGrafter"/>
</dbReference>
<evidence type="ECO:0000259" key="5">
    <source>
        <dbReference type="Pfam" id="PF01191"/>
    </source>
</evidence>
<dbReference type="InterPro" id="IPR036710">
    <property type="entry name" value="RNA_pol_Rpb5_N_sf"/>
</dbReference>
<sequence>MSSESYAIGQEELVYDRMFRVMRTVGEMMRDRKYQVPSSIIPETVGQFCEQYVDREGRRIYRERMTVPCERVGGTHRSRAMVFFASELGMEGMKGYCQTAMDANCERVIIVTHGKVNATVKRYVDCINRSGTGQKVQLFDEDDLVVNITHHELVPKHTQLEDEEVKEMLEAHSLELNMLPRILSTDPVAAYLGLERGRVVRIERKSVSAGFYVTYRQVV</sequence>
<dbReference type="Gene3D" id="3.90.940.20">
    <property type="entry name" value="RPB5-like RNA polymerase subunit"/>
    <property type="match status" value="1"/>
</dbReference>
<keyword evidence="2" id="KW-0804">Transcription</keyword>
<evidence type="ECO:0000256" key="4">
    <source>
        <dbReference type="ARBA" id="ARBA00025765"/>
    </source>
</evidence>
<keyword evidence="8" id="KW-1185">Reference proteome</keyword>
<protein>
    <submittedName>
        <fullName evidence="7">DNA-directed RNA polymerase II/III subunit, putative</fullName>
        <ecNumber evidence="7">2.7.7.6</ecNumber>
    </submittedName>
</protein>
<evidence type="ECO:0000259" key="6">
    <source>
        <dbReference type="Pfam" id="PF03871"/>
    </source>
</evidence>
<dbReference type="Pfam" id="PF03871">
    <property type="entry name" value="RNA_pol_Rpb5_N"/>
    <property type="match status" value="1"/>
</dbReference>
<comment type="similarity">
    <text evidence="4">Belongs to the archaeal Rpo5/eukaryotic RPB5 RNA polymerase subunit family.</text>
</comment>
<dbReference type="RefSeq" id="XP_067083125.1">
    <property type="nucleotide sequence ID" value="XM_067227024.1"/>
</dbReference>
<dbReference type="PROSITE" id="PS01110">
    <property type="entry name" value="RNA_POL_H_23KD"/>
    <property type="match status" value="1"/>
</dbReference>
<dbReference type="GO" id="GO:0006366">
    <property type="term" value="P:transcription by RNA polymerase II"/>
    <property type="evidence" value="ECO:0007669"/>
    <property type="project" value="TreeGrafter"/>
</dbReference>
<dbReference type="HAMAP" id="MF_00025">
    <property type="entry name" value="RNApol_Rpo5_RPB5"/>
    <property type="match status" value="1"/>
</dbReference>
<dbReference type="Proteomes" id="UP000195570">
    <property type="component" value="Unassembled WGS sequence"/>
</dbReference>
<evidence type="ECO:0000256" key="3">
    <source>
        <dbReference type="ARBA" id="ARBA00023242"/>
    </source>
</evidence>
<reference evidence="7" key="1">
    <citation type="submission" date="2016-09" db="EMBL/GenBank/DDBJ databases">
        <authorList>
            <person name="Hebert L."/>
            <person name="Moumen B."/>
        </authorList>
    </citation>
    <scope>NUCLEOTIDE SEQUENCE [LARGE SCALE GENOMIC DNA]</scope>
    <source>
        <strain evidence="7">OVI</strain>
    </source>
</reference>
<evidence type="ECO:0000256" key="2">
    <source>
        <dbReference type="ARBA" id="ARBA00023163"/>
    </source>
</evidence>
<dbReference type="Pfam" id="PF01191">
    <property type="entry name" value="RNA_pol_Rpb5_C"/>
    <property type="match status" value="1"/>
</dbReference>
<dbReference type="VEuPathDB" id="TriTrypDB:TEOVI_000422900"/>
<dbReference type="InterPro" id="IPR020608">
    <property type="entry name" value="RNA_pol_subH/Rpb5_CS"/>
</dbReference>
<evidence type="ECO:0000313" key="7">
    <source>
        <dbReference type="EMBL" id="SCU72651.1"/>
    </source>
</evidence>
<gene>
    <name evidence="7" type="ORF">TEOVI_000422900</name>
</gene>
<organism evidence="7 8">
    <name type="scientific">Trypanosoma equiperdum</name>
    <dbReference type="NCBI Taxonomy" id="5694"/>
    <lineage>
        <taxon>Eukaryota</taxon>
        <taxon>Discoba</taxon>
        <taxon>Euglenozoa</taxon>
        <taxon>Kinetoplastea</taxon>
        <taxon>Metakinetoplastina</taxon>
        <taxon>Trypanosomatida</taxon>
        <taxon>Trypanosomatidae</taxon>
        <taxon>Trypanosoma</taxon>
    </lineage>
</organism>
<comment type="caution">
    <text evidence="7">The sequence shown here is derived from an EMBL/GenBank/DDBJ whole genome shotgun (WGS) entry which is preliminary data.</text>
</comment>